<accession>A0ABN0JG96</accession>
<protein>
    <submittedName>
        <fullName evidence="2">Uncharacterized protein</fullName>
    </submittedName>
</protein>
<keyword evidence="3" id="KW-1185">Reference proteome</keyword>
<evidence type="ECO:0000256" key="1">
    <source>
        <dbReference type="SAM" id="MobiDB-lite"/>
    </source>
</evidence>
<gene>
    <name evidence="2" type="ORF">F993_01124</name>
</gene>
<feature type="compositionally biased region" description="Polar residues" evidence="1">
    <location>
        <begin position="72"/>
        <end position="92"/>
    </location>
</feature>
<reference evidence="2 3" key="1">
    <citation type="submission" date="2013-02" db="EMBL/GenBank/DDBJ databases">
        <title>The Genome Sequence of Acinetobacter sp. NIPH 809.</title>
        <authorList>
            <consortium name="The Broad Institute Genome Sequencing Platform"/>
            <consortium name="The Broad Institute Genome Sequencing Center for Infectious Disease"/>
            <person name="Cerqueira G."/>
            <person name="Feldgarden M."/>
            <person name="Courvalin P."/>
            <person name="Perichon B."/>
            <person name="Grillot-Courvalin C."/>
            <person name="Clermont D."/>
            <person name="Rocha E."/>
            <person name="Yoon E.-J."/>
            <person name="Nemec A."/>
            <person name="Walker B."/>
            <person name="Young S.K."/>
            <person name="Zeng Q."/>
            <person name="Gargeya S."/>
            <person name="Fitzgerald M."/>
            <person name="Haas B."/>
            <person name="Abouelleil A."/>
            <person name="Alvarado L."/>
            <person name="Arachchi H.M."/>
            <person name="Berlin A.M."/>
            <person name="Chapman S.B."/>
            <person name="Dewar J."/>
            <person name="Goldberg J."/>
            <person name="Griggs A."/>
            <person name="Gujja S."/>
            <person name="Hansen M."/>
            <person name="Howarth C."/>
            <person name="Imamovic A."/>
            <person name="Larimer J."/>
            <person name="McCowan C."/>
            <person name="Murphy C."/>
            <person name="Neiman D."/>
            <person name="Pearson M."/>
            <person name="Priest M."/>
            <person name="Roberts A."/>
            <person name="Saif S."/>
            <person name="Shea T."/>
            <person name="Sisk P."/>
            <person name="Sykes S."/>
            <person name="Wortman J."/>
            <person name="Nusbaum C."/>
            <person name="Birren B."/>
        </authorList>
    </citation>
    <scope>NUCLEOTIDE SEQUENCE [LARGE SCALE GENOMIC DNA]</scope>
    <source>
        <strain evidence="2 3">NIPH 809</strain>
    </source>
</reference>
<name>A0ABN0JG96_9GAMM</name>
<dbReference type="EMBL" id="APOI01000013">
    <property type="protein sequence ID" value="ENU24237.1"/>
    <property type="molecule type" value="Genomic_DNA"/>
</dbReference>
<feature type="region of interest" description="Disordered" evidence="1">
    <location>
        <begin position="20"/>
        <end position="92"/>
    </location>
</feature>
<comment type="caution">
    <text evidence="2">The sequence shown here is derived from an EMBL/GenBank/DDBJ whole genome shotgun (WGS) entry which is preliminary data.</text>
</comment>
<evidence type="ECO:0000313" key="3">
    <source>
        <dbReference type="Proteomes" id="UP000013034"/>
    </source>
</evidence>
<proteinExistence type="predicted"/>
<evidence type="ECO:0000313" key="2">
    <source>
        <dbReference type="EMBL" id="ENU24237.1"/>
    </source>
</evidence>
<sequence>MTHSELRNVSEYDAKGISIGAGFNAGKNDAQGQKQPDTVLSKPNKIDGHASSQVGVSKSIGFGLDSDKDSSVTKSGVNTKNITSPMKQVSNN</sequence>
<dbReference type="Proteomes" id="UP000013034">
    <property type="component" value="Unassembled WGS sequence"/>
</dbReference>
<organism evidence="2 3">
    <name type="scientific">Acinetobacter proteolyticus</name>
    <dbReference type="NCBI Taxonomy" id="1776741"/>
    <lineage>
        <taxon>Bacteria</taxon>
        <taxon>Pseudomonadati</taxon>
        <taxon>Pseudomonadota</taxon>
        <taxon>Gammaproteobacteria</taxon>
        <taxon>Moraxellales</taxon>
        <taxon>Moraxellaceae</taxon>
        <taxon>Acinetobacter</taxon>
    </lineage>
</organism>